<dbReference type="OrthoDB" id="9765680at2"/>
<feature type="domain" description="Ketosynthase family 3 (KS3)" evidence="6">
    <location>
        <begin position="1"/>
        <end position="460"/>
    </location>
</feature>
<evidence type="ECO:0000256" key="2">
    <source>
        <dbReference type="ARBA" id="ARBA00022553"/>
    </source>
</evidence>
<dbReference type="SMART" id="SM00825">
    <property type="entry name" value="PKS_KS"/>
    <property type="match status" value="1"/>
</dbReference>
<evidence type="ECO:0000313" key="8">
    <source>
        <dbReference type="EMBL" id="TCP24477.1"/>
    </source>
</evidence>
<dbReference type="SMART" id="SM00827">
    <property type="entry name" value="PKS_AT"/>
    <property type="match status" value="1"/>
</dbReference>
<dbReference type="PANTHER" id="PTHR43775">
    <property type="entry name" value="FATTY ACID SYNTHASE"/>
    <property type="match status" value="1"/>
</dbReference>
<dbReference type="SUPFAM" id="SSF53901">
    <property type="entry name" value="Thiolase-like"/>
    <property type="match status" value="1"/>
</dbReference>
<dbReference type="InterPro" id="IPR014043">
    <property type="entry name" value="Acyl_transferase_dom"/>
</dbReference>
<dbReference type="SUPFAM" id="SSF52151">
    <property type="entry name" value="FabD/lysophospholipase-like"/>
    <property type="match status" value="1"/>
</dbReference>
<dbReference type="EMBL" id="SLXK01000025">
    <property type="protein sequence ID" value="TCP24477.1"/>
    <property type="molecule type" value="Genomic_DNA"/>
</dbReference>
<dbReference type="SUPFAM" id="SSF51735">
    <property type="entry name" value="NAD(P)-binding Rossmann-fold domains"/>
    <property type="match status" value="1"/>
</dbReference>
<dbReference type="Pfam" id="PF21089">
    <property type="entry name" value="PKS_DH_N"/>
    <property type="match status" value="1"/>
</dbReference>
<keyword evidence="1" id="KW-0596">Phosphopantetheine</keyword>
<dbReference type="GO" id="GO:0004312">
    <property type="term" value="F:fatty acid synthase activity"/>
    <property type="evidence" value="ECO:0007669"/>
    <property type="project" value="TreeGrafter"/>
</dbReference>
<dbReference type="RefSeq" id="WP_132747032.1">
    <property type="nucleotide sequence ID" value="NZ_SLXK01000025.1"/>
</dbReference>
<sequence>MSKIAVVGMSCLYPDASSPTELWNNVLTKRRSFRKIPEKRLSLKDYYSSNPKTPDKIYSKMASVIKNYSFDRVRYKISGSNFRSTDMTHWVALDIATKALEDAGYMSNKNLPNEKTGVIVGNTLTGEFSRSSLMRLRWPYVKRILAKQLKKESWTSERISKFLLEAEYAYKEPFEPVNAETLAGGLSNTIAGRICNYYDLKGGGYTVDGACSSSLIAVKDGCIALTQHDLDVALVGGVDLSLDPFELIGFSKTEALAKSEMRIYDQKSNGFWPGEGCGFVVLMRLQDAIDQGFNIYAKINGWGVSSDGSGGITRPTIDGQQLAINKAYNKAGYGIDTVSYFEGHGTGTKVGDEVELNTIIKAHGDVTRGNPGVIGSIKGNFGHTKAAAGIAGLIKSVLTLHHQIIPPITGHTDSHSILLENKNTLTVLNEAKVWNGKGPMRASVSSMGFGGINVHLTMEGTKKEQKVLTSQEKWVTSSSQDTELIIIDAENRMVLGGLLQTIHEQSKEMSYGELTDLSVNLYQNLSDKPLKVALVVKSPAELQNKTDKLINFLKSQSSFIINTDEGIYFTDNIKEAKVGLLFPGQGVRVGSENQWLKNKFKGIQQFHNKFPISNKGDIVNTSNAQPNIIKSTLAGLHFLKSLSVDSDIAVGHSLGELTALHWAGSIDENDVIRLAEIRGRVMGNVSGPNGAMATIFESKENVTNILTPGAVISCINGSKQTVIAGEKVSIDQSIKAAENKGYFAKKLQVSHAFHSPLMNDSKSTLSNYLKNYHFTEPKRNIISTTTGDMVNDVANIKEILISQLTKPVLFLGALNQLKSFSLDLLVEVGPGKSLNHIAKSEMDVPVVSMETEHHSVDGLLNVTGALFVLGKTSCGQLKALYNRYTRPFDSEGDSQYFVNPCEMVDEDDGIESTYDRLISEEVAATAEEEITDISTDNSENAFKKLLSEKVELPIESISDDSRLLDDLHLSSISVGQIIGQAAKSLNIKVPISFLEFTNSTVKEVSNFLSQQIGNYDDAAEMSPEGIKDWAGVFTIEQVEKSLVRRSSDFQGNDWDLFIPNNFPLKKQLEKTLSDYKGQGVITGYSDSPNNFNLLLKAATVAKEKRSKLVLIQTESLKASSFAKTFHLETNIDTLVITIPESNQAIPWIIEEVKHLKGFNEVRYTASGKRLEPRVKSLPLKGDGIARILDNKDIILFTGGGKGIATECALFLAKETGSRLVLIGRSDPNSDTQLFNNLERLKKHKIDFNYVQADITNEIHVKKAMKWIRSNVGHVTGIVHATGVNHPKSLNNLTNSDLNETVQPKVNGLRNLIENIESEYLRFFVSFGSIIGRSGLHGEAHYGLANEWLTNETSKINKQLIHCKTLTMEWSVWSGVGMGQSLGTVDLLKKQGIVPIKIEQGTRCFNTLLANLLIGNLTSPSAIITGRFGKMPTLKLGEKPLPFYRFMEKPVIHYPKYELVADATLKEDTDLYLKDHVFDNNLLFPAVMGLEMMAQAIISLSEKKEGLMFKNVRFDQPIIVDPNQKSNVRVVAQRKEDNDYELAIRSNHTDYAINHFQATCDTNSNFNKKNYKHLITNSSYQTTLNPDQDLYGQVLFQSGMFQKVQNYKRLIATETLFIVKPKTEQWFSTFYPEKLVLQDPGVRDAALHGIQSCVPNQILIPVSVGKINFIGDIGKANYVYAKEVSQSESNYEYNILILDKEGNLLESWDHLTLTAVKSLPSVNLNEKLSCIVFNRKIKQLNLDKAPVISVDSFEGSREWKKAQSLYQLTGITNPVLKRQDGKPELLDTNVSASFSYKYGMTFSALGKGAIGCDIEVVDESCNWVTLLDTEQLGLSTQIMNVMSESFDHSATRVWCAMECAKKAGYNDTKNFRISIKNTNLLILRNKKVSVFSYKFKKEDNHYILSLLMEGS</sequence>
<organism evidence="8 9">
    <name type="scientific">Scopulibacillus darangshiensis</name>
    <dbReference type="NCBI Taxonomy" id="442528"/>
    <lineage>
        <taxon>Bacteria</taxon>
        <taxon>Bacillati</taxon>
        <taxon>Bacillota</taxon>
        <taxon>Bacilli</taxon>
        <taxon>Bacillales</taxon>
        <taxon>Sporolactobacillaceae</taxon>
        <taxon>Scopulibacillus</taxon>
    </lineage>
</organism>
<evidence type="ECO:0000313" key="9">
    <source>
        <dbReference type="Proteomes" id="UP000295416"/>
    </source>
</evidence>
<evidence type="ECO:0000259" key="6">
    <source>
        <dbReference type="PROSITE" id="PS52004"/>
    </source>
</evidence>
<dbReference type="SMART" id="SM00822">
    <property type="entry name" value="PKS_KR"/>
    <property type="match status" value="1"/>
</dbReference>
<feature type="region of interest" description="N-terminal hotdog fold" evidence="4">
    <location>
        <begin position="1443"/>
        <end position="1566"/>
    </location>
</feature>
<evidence type="ECO:0000259" key="5">
    <source>
        <dbReference type="PROSITE" id="PS50075"/>
    </source>
</evidence>
<dbReference type="InterPro" id="IPR036291">
    <property type="entry name" value="NAD(P)-bd_dom_sf"/>
</dbReference>
<dbReference type="GO" id="GO:0005886">
    <property type="term" value="C:plasma membrane"/>
    <property type="evidence" value="ECO:0007669"/>
    <property type="project" value="TreeGrafter"/>
</dbReference>
<name>A0A4R2NRN4_9BACL</name>
<dbReference type="InterPro" id="IPR042104">
    <property type="entry name" value="PKS_dehydratase_sf"/>
</dbReference>
<dbReference type="Gene3D" id="3.10.129.110">
    <property type="entry name" value="Polyketide synthase dehydratase"/>
    <property type="match status" value="1"/>
</dbReference>
<dbReference type="Pfam" id="PF02801">
    <property type="entry name" value="Ketoacyl-synt_C"/>
    <property type="match status" value="1"/>
</dbReference>
<feature type="region of interest" description="C-terminal hotdog fold" evidence="4">
    <location>
        <begin position="1580"/>
        <end position="1721"/>
    </location>
</feature>
<dbReference type="Pfam" id="PF08659">
    <property type="entry name" value="KR"/>
    <property type="match status" value="1"/>
</dbReference>
<dbReference type="Pfam" id="PF14765">
    <property type="entry name" value="PS-DH"/>
    <property type="match status" value="1"/>
</dbReference>
<dbReference type="InterPro" id="IPR049900">
    <property type="entry name" value="PKS_mFAS_DH"/>
</dbReference>
<accession>A0A4R2NRN4</accession>
<feature type="domain" description="Carrier" evidence="5">
    <location>
        <begin position="936"/>
        <end position="1012"/>
    </location>
</feature>
<evidence type="ECO:0000256" key="1">
    <source>
        <dbReference type="ARBA" id="ARBA00022450"/>
    </source>
</evidence>
<dbReference type="InterPro" id="IPR016036">
    <property type="entry name" value="Malonyl_transacylase_ACP-bd"/>
</dbReference>
<dbReference type="SUPFAM" id="SSF47336">
    <property type="entry name" value="ACP-like"/>
    <property type="match status" value="1"/>
</dbReference>
<dbReference type="CDD" id="cd00833">
    <property type="entry name" value="PKS"/>
    <property type="match status" value="1"/>
</dbReference>
<evidence type="ECO:0000256" key="4">
    <source>
        <dbReference type="PROSITE-ProRule" id="PRU01363"/>
    </source>
</evidence>
<dbReference type="PROSITE" id="PS52019">
    <property type="entry name" value="PKS_MFAS_DH"/>
    <property type="match status" value="1"/>
</dbReference>
<dbReference type="InterPro" id="IPR009081">
    <property type="entry name" value="PP-bd_ACP"/>
</dbReference>
<dbReference type="PANTHER" id="PTHR43775:SF37">
    <property type="entry name" value="SI:DKEY-61P9.11"/>
    <property type="match status" value="1"/>
</dbReference>
<dbReference type="GO" id="GO:0071770">
    <property type="term" value="P:DIM/DIP cell wall layer assembly"/>
    <property type="evidence" value="ECO:0007669"/>
    <property type="project" value="TreeGrafter"/>
</dbReference>
<dbReference type="Gene3D" id="1.10.1200.10">
    <property type="entry name" value="ACP-like"/>
    <property type="match status" value="1"/>
</dbReference>
<keyword evidence="3" id="KW-0808">Transferase</keyword>
<dbReference type="Gene3D" id="3.40.366.10">
    <property type="entry name" value="Malonyl-Coenzyme A Acyl Carrier Protein, domain 2"/>
    <property type="match status" value="1"/>
</dbReference>
<dbReference type="Gene3D" id="3.40.47.10">
    <property type="match status" value="1"/>
</dbReference>
<feature type="domain" description="PKS/mFAS DH" evidence="7">
    <location>
        <begin position="1443"/>
        <end position="1721"/>
    </location>
</feature>
<dbReference type="GO" id="GO:0005737">
    <property type="term" value="C:cytoplasm"/>
    <property type="evidence" value="ECO:0007669"/>
    <property type="project" value="TreeGrafter"/>
</dbReference>
<feature type="active site" description="Proton acceptor; for dehydratase activity" evidence="4">
    <location>
        <position position="1475"/>
    </location>
</feature>
<dbReference type="SUPFAM" id="SSF55048">
    <property type="entry name" value="Probable ACP-binding domain of malonyl-CoA ACP transacylase"/>
    <property type="match status" value="1"/>
</dbReference>
<dbReference type="InterPro" id="IPR057326">
    <property type="entry name" value="KR_dom"/>
</dbReference>
<dbReference type="InterPro" id="IPR049552">
    <property type="entry name" value="PKS_DH_N"/>
</dbReference>
<dbReference type="InterPro" id="IPR036736">
    <property type="entry name" value="ACP-like_sf"/>
</dbReference>
<dbReference type="Pfam" id="PF00550">
    <property type="entry name" value="PP-binding"/>
    <property type="match status" value="1"/>
</dbReference>
<dbReference type="InterPro" id="IPR014030">
    <property type="entry name" value="Ketoacyl_synth_N"/>
</dbReference>
<comment type="caution">
    <text evidence="8">The sequence shown here is derived from an EMBL/GenBank/DDBJ whole genome shotgun (WGS) entry which is preliminary data.</text>
</comment>
<dbReference type="Pfam" id="PF00698">
    <property type="entry name" value="Acyl_transf_1"/>
    <property type="match status" value="1"/>
</dbReference>
<protein>
    <submittedName>
        <fullName evidence="8">Enediyne polyketide synthase</fullName>
    </submittedName>
</protein>
<dbReference type="InterPro" id="IPR016035">
    <property type="entry name" value="Acyl_Trfase/lysoPLipase"/>
</dbReference>
<proteinExistence type="predicted"/>
<evidence type="ECO:0000259" key="7">
    <source>
        <dbReference type="PROSITE" id="PS52019"/>
    </source>
</evidence>
<reference evidence="8 9" key="1">
    <citation type="submission" date="2019-03" db="EMBL/GenBank/DDBJ databases">
        <title>Genomic Encyclopedia of Type Strains, Phase IV (KMG-IV): sequencing the most valuable type-strain genomes for metagenomic binning, comparative biology and taxonomic classification.</title>
        <authorList>
            <person name="Goeker M."/>
        </authorList>
    </citation>
    <scope>NUCLEOTIDE SEQUENCE [LARGE SCALE GENOMIC DNA]</scope>
    <source>
        <strain evidence="8 9">DSM 19377</strain>
    </source>
</reference>
<dbReference type="InterPro" id="IPR013968">
    <property type="entry name" value="PKS_KR"/>
</dbReference>
<dbReference type="Proteomes" id="UP000295416">
    <property type="component" value="Unassembled WGS sequence"/>
</dbReference>
<dbReference type="InterPro" id="IPR001227">
    <property type="entry name" value="Ac_transferase_dom_sf"/>
</dbReference>
<dbReference type="Gene3D" id="3.40.50.720">
    <property type="entry name" value="NAD(P)-binding Rossmann-like Domain"/>
    <property type="match status" value="1"/>
</dbReference>
<dbReference type="InterPro" id="IPR020841">
    <property type="entry name" value="PKS_Beta-ketoAc_synthase_dom"/>
</dbReference>
<dbReference type="InterPro" id="IPR016039">
    <property type="entry name" value="Thiolase-like"/>
</dbReference>
<dbReference type="InterPro" id="IPR050091">
    <property type="entry name" value="PKS_NRPS_Biosynth_Enz"/>
</dbReference>
<dbReference type="GO" id="GO:0006633">
    <property type="term" value="P:fatty acid biosynthetic process"/>
    <property type="evidence" value="ECO:0007669"/>
    <property type="project" value="TreeGrafter"/>
</dbReference>
<feature type="active site" description="Proton donor; for dehydratase activity" evidence="4">
    <location>
        <position position="1643"/>
    </location>
</feature>
<dbReference type="Pfam" id="PF00109">
    <property type="entry name" value="ketoacyl-synt"/>
    <property type="match status" value="1"/>
</dbReference>
<keyword evidence="9" id="KW-1185">Reference proteome</keyword>
<dbReference type="InterPro" id="IPR049551">
    <property type="entry name" value="PKS_DH_C"/>
</dbReference>
<dbReference type="InterPro" id="IPR014031">
    <property type="entry name" value="Ketoacyl_synth_C"/>
</dbReference>
<evidence type="ECO:0000256" key="3">
    <source>
        <dbReference type="ARBA" id="ARBA00022679"/>
    </source>
</evidence>
<dbReference type="PROSITE" id="PS50075">
    <property type="entry name" value="CARRIER"/>
    <property type="match status" value="1"/>
</dbReference>
<dbReference type="PROSITE" id="PS52004">
    <property type="entry name" value="KS3_2"/>
    <property type="match status" value="1"/>
</dbReference>
<keyword evidence="2" id="KW-0597">Phosphoprotein</keyword>
<gene>
    <name evidence="8" type="ORF">EV207_12537</name>
</gene>